<keyword evidence="4" id="KW-0812">Transmembrane</keyword>
<feature type="domain" description="Methyl-accepting transducer" evidence="5">
    <location>
        <begin position="177"/>
        <end position="365"/>
    </location>
</feature>
<dbReference type="Gene3D" id="1.10.287.950">
    <property type="entry name" value="Methyl-accepting chemotaxis protein"/>
    <property type="match status" value="1"/>
</dbReference>
<dbReference type="SUPFAM" id="SSF58104">
    <property type="entry name" value="Methyl-accepting chemotaxis protein (MCP) signaling domain"/>
    <property type="match status" value="1"/>
</dbReference>
<dbReference type="PROSITE" id="PS50111">
    <property type="entry name" value="CHEMOTAXIS_TRANSDUC_2"/>
    <property type="match status" value="1"/>
</dbReference>
<keyword evidence="8" id="KW-1185">Reference proteome</keyword>
<evidence type="ECO:0000256" key="1">
    <source>
        <dbReference type="ARBA" id="ARBA00023224"/>
    </source>
</evidence>
<name>A0A4V3DUJ4_9NEIS</name>
<dbReference type="InterPro" id="IPR003660">
    <property type="entry name" value="HAMP_dom"/>
</dbReference>
<dbReference type="PANTHER" id="PTHR32089:SF112">
    <property type="entry name" value="LYSOZYME-LIKE PROTEIN-RELATED"/>
    <property type="match status" value="1"/>
</dbReference>
<evidence type="ECO:0000256" key="4">
    <source>
        <dbReference type="SAM" id="Phobius"/>
    </source>
</evidence>
<evidence type="ECO:0000313" key="7">
    <source>
        <dbReference type="EMBL" id="TDR73328.1"/>
    </source>
</evidence>
<keyword evidence="4" id="KW-0472">Membrane</keyword>
<dbReference type="PROSITE" id="PS50885">
    <property type="entry name" value="HAMP"/>
    <property type="match status" value="1"/>
</dbReference>
<evidence type="ECO:0000259" key="6">
    <source>
        <dbReference type="PROSITE" id="PS50885"/>
    </source>
</evidence>
<dbReference type="SMART" id="SM00304">
    <property type="entry name" value="HAMP"/>
    <property type="match status" value="2"/>
</dbReference>
<dbReference type="Proteomes" id="UP000295611">
    <property type="component" value="Unassembled WGS sequence"/>
</dbReference>
<dbReference type="AlphaFoldDB" id="A0A4V3DUJ4"/>
<feature type="transmembrane region" description="Helical" evidence="4">
    <location>
        <begin position="36"/>
        <end position="53"/>
    </location>
</feature>
<feature type="domain" description="HAMP" evidence="6">
    <location>
        <begin position="63"/>
        <end position="110"/>
    </location>
</feature>
<dbReference type="Pfam" id="PF00672">
    <property type="entry name" value="HAMP"/>
    <property type="match status" value="1"/>
</dbReference>
<dbReference type="PANTHER" id="PTHR32089">
    <property type="entry name" value="METHYL-ACCEPTING CHEMOTAXIS PROTEIN MCPB"/>
    <property type="match status" value="1"/>
</dbReference>
<protein>
    <submittedName>
        <fullName evidence="7">Methyl-accepting chemotaxis protein</fullName>
    </submittedName>
</protein>
<feature type="transmembrane region" description="Helical" evidence="4">
    <location>
        <begin position="12"/>
        <end position="30"/>
    </location>
</feature>
<accession>A0A4V3DUJ4</accession>
<dbReference type="GO" id="GO:0007165">
    <property type="term" value="P:signal transduction"/>
    <property type="evidence" value="ECO:0007669"/>
    <property type="project" value="UniProtKB-KW"/>
</dbReference>
<keyword evidence="1 3" id="KW-0807">Transducer</keyword>
<comment type="similarity">
    <text evidence="2">Belongs to the methyl-accepting chemotaxis (MCP) protein family.</text>
</comment>
<comment type="caution">
    <text evidence="7">The sequence shown here is derived from an EMBL/GenBank/DDBJ whole genome shotgun (WGS) entry which is preliminary data.</text>
</comment>
<sequence length="484" mass="52851">MNSLSFHSRVRLTVILLCALQGLAFVWVSWRFGFDGLLLALWLAAIVAGHLYVRRSKTDFALLGRISETMRQVAAGKLSGRITHIPSEDEFGRIAWTLNDMQDQLEACFREQQTAIDKACTGQFHRHVQPIGLHGSFKTALERADRSFAILAENADAEHRDALLSRLAVLNSRNLLANLATTERDMQGIAGTTQQLATLARDNAEAATDSQRLIGEIVLALSDITGQIDRTSTSVQDFGSLSDEVGRAVEVIADIADQTNLLALNAAIEAARAGEMGRGFAVVADAVRQLAERSKLASGEIAQAMETLGSRARDITQISQAMRDMAHASGEHLAGVEQRFQLSAQHADQALAGTAHVHDICVASQAKVELLALKQNGYIGVMGGEQSDNPRRQAEIAAGDSAFGTWYRNHADAPDYAGLPAFRALPEPHERLHAALHQAMRLSAANWQDDPACQQQIVQQFEIVEKASQQTFQLLDELVRQRQP</sequence>
<dbReference type="Gene3D" id="6.10.340.10">
    <property type="match status" value="1"/>
</dbReference>
<gene>
    <name evidence="7" type="ORF">DFP86_11490</name>
</gene>
<dbReference type="InterPro" id="IPR004089">
    <property type="entry name" value="MCPsignal_dom"/>
</dbReference>
<dbReference type="Gene3D" id="1.20.120.30">
    <property type="entry name" value="Aspartate receptor, ligand-binding domain"/>
    <property type="match status" value="1"/>
</dbReference>
<evidence type="ECO:0000256" key="3">
    <source>
        <dbReference type="PROSITE-ProRule" id="PRU00284"/>
    </source>
</evidence>
<dbReference type="EMBL" id="SNZP01000014">
    <property type="protein sequence ID" value="TDR73328.1"/>
    <property type="molecule type" value="Genomic_DNA"/>
</dbReference>
<evidence type="ECO:0000259" key="5">
    <source>
        <dbReference type="PROSITE" id="PS50111"/>
    </source>
</evidence>
<proteinExistence type="inferred from homology"/>
<evidence type="ECO:0000256" key="2">
    <source>
        <dbReference type="ARBA" id="ARBA00029447"/>
    </source>
</evidence>
<evidence type="ECO:0000313" key="8">
    <source>
        <dbReference type="Proteomes" id="UP000295611"/>
    </source>
</evidence>
<dbReference type="Pfam" id="PF00015">
    <property type="entry name" value="MCPsignal"/>
    <property type="match status" value="1"/>
</dbReference>
<dbReference type="CDD" id="cd06225">
    <property type="entry name" value="HAMP"/>
    <property type="match status" value="1"/>
</dbReference>
<dbReference type="GO" id="GO:0016020">
    <property type="term" value="C:membrane"/>
    <property type="evidence" value="ECO:0007669"/>
    <property type="project" value="InterPro"/>
</dbReference>
<keyword evidence="4" id="KW-1133">Transmembrane helix</keyword>
<reference evidence="7 8" key="1">
    <citation type="submission" date="2019-03" db="EMBL/GenBank/DDBJ databases">
        <title>Genomic Encyclopedia of Type Strains, Phase III (KMG-III): the genomes of soil and plant-associated and newly described type strains.</title>
        <authorList>
            <person name="Whitman W."/>
        </authorList>
    </citation>
    <scope>NUCLEOTIDE SEQUENCE [LARGE SCALE GENOMIC DNA]</scope>
    <source>
        <strain evidence="7 8">CECT 8976</strain>
    </source>
</reference>
<organism evidence="7 8">
    <name type="scientific">Paludibacterium purpuratum</name>
    <dbReference type="NCBI Taxonomy" id="1144873"/>
    <lineage>
        <taxon>Bacteria</taxon>
        <taxon>Pseudomonadati</taxon>
        <taxon>Pseudomonadota</taxon>
        <taxon>Betaproteobacteria</taxon>
        <taxon>Neisseriales</taxon>
        <taxon>Chromobacteriaceae</taxon>
        <taxon>Paludibacterium</taxon>
    </lineage>
</organism>
<dbReference type="SMART" id="SM00283">
    <property type="entry name" value="MA"/>
    <property type="match status" value="1"/>
</dbReference>